<comment type="caution">
    <text evidence="1">The sequence shown here is derived from an EMBL/GenBank/DDBJ whole genome shotgun (WGS) entry which is preliminary data.</text>
</comment>
<gene>
    <name evidence="1" type="ORF">Vadar_031160</name>
</gene>
<dbReference type="EMBL" id="CM037159">
    <property type="protein sequence ID" value="KAH7867271.1"/>
    <property type="molecule type" value="Genomic_DNA"/>
</dbReference>
<dbReference type="Proteomes" id="UP000828048">
    <property type="component" value="Chromosome 9"/>
</dbReference>
<reference evidence="1 2" key="1">
    <citation type="journal article" date="2021" name="Hortic Res">
        <title>High-quality reference genome and annotation aids understanding of berry development for evergreen blueberry (Vaccinium darrowii).</title>
        <authorList>
            <person name="Yu J."/>
            <person name="Hulse-Kemp A.M."/>
            <person name="Babiker E."/>
            <person name="Staton M."/>
        </authorList>
    </citation>
    <scope>NUCLEOTIDE SEQUENCE [LARGE SCALE GENOMIC DNA]</scope>
    <source>
        <strain evidence="2">cv. NJ 8807/NJ 8810</strain>
        <tissue evidence="1">Young leaf</tissue>
    </source>
</reference>
<keyword evidence="2" id="KW-1185">Reference proteome</keyword>
<proteinExistence type="predicted"/>
<sequence length="189" mass="21799">MSHEREWTLKPWTCFSSTGKIKTVAWTNLDMESLHINLQNGIPVVSNECYILLLTCVHNRKWQNCYEVFCHHRSQSSGSQNSVMVVNMASRLWVSGPTSGSQHSTDLFLIIERKKGKEEMKHLDLFGWRCTTLMLPEGIHFTEGGIPPGFLTIDRLAVKERTAIVLYKKEHRCKKSEGHRKKQENAMVR</sequence>
<evidence type="ECO:0000313" key="1">
    <source>
        <dbReference type="EMBL" id="KAH7867271.1"/>
    </source>
</evidence>
<accession>A0ACB7ZMS4</accession>
<protein>
    <submittedName>
        <fullName evidence="1">Uncharacterized protein</fullName>
    </submittedName>
</protein>
<name>A0ACB7ZMS4_9ERIC</name>
<organism evidence="1 2">
    <name type="scientific">Vaccinium darrowii</name>
    <dbReference type="NCBI Taxonomy" id="229202"/>
    <lineage>
        <taxon>Eukaryota</taxon>
        <taxon>Viridiplantae</taxon>
        <taxon>Streptophyta</taxon>
        <taxon>Embryophyta</taxon>
        <taxon>Tracheophyta</taxon>
        <taxon>Spermatophyta</taxon>
        <taxon>Magnoliopsida</taxon>
        <taxon>eudicotyledons</taxon>
        <taxon>Gunneridae</taxon>
        <taxon>Pentapetalae</taxon>
        <taxon>asterids</taxon>
        <taxon>Ericales</taxon>
        <taxon>Ericaceae</taxon>
        <taxon>Vaccinioideae</taxon>
        <taxon>Vaccinieae</taxon>
        <taxon>Vaccinium</taxon>
    </lineage>
</organism>
<evidence type="ECO:0000313" key="2">
    <source>
        <dbReference type="Proteomes" id="UP000828048"/>
    </source>
</evidence>